<keyword evidence="3" id="KW-1185">Reference proteome</keyword>
<reference evidence="2" key="1">
    <citation type="submission" date="2023-10" db="EMBL/GenBank/DDBJ databases">
        <authorList>
            <person name="Chen Y."/>
            <person name="Shah S."/>
            <person name="Dougan E. K."/>
            <person name="Thang M."/>
            <person name="Chan C."/>
        </authorList>
    </citation>
    <scope>NUCLEOTIDE SEQUENCE [LARGE SCALE GENOMIC DNA]</scope>
</reference>
<gene>
    <name evidence="2" type="ORF">PCOR1329_LOCUS26648</name>
</gene>
<evidence type="ECO:0000313" key="2">
    <source>
        <dbReference type="EMBL" id="CAK0827020.1"/>
    </source>
</evidence>
<comment type="caution">
    <text evidence="2">The sequence shown here is derived from an EMBL/GenBank/DDBJ whole genome shotgun (WGS) entry which is preliminary data.</text>
</comment>
<feature type="compositionally biased region" description="Low complexity" evidence="1">
    <location>
        <begin position="372"/>
        <end position="381"/>
    </location>
</feature>
<protein>
    <recommendedName>
        <fullName evidence="4">PARP</fullName>
    </recommendedName>
</protein>
<dbReference type="EMBL" id="CAUYUJ010009520">
    <property type="protein sequence ID" value="CAK0827020.1"/>
    <property type="molecule type" value="Genomic_DNA"/>
</dbReference>
<dbReference type="Proteomes" id="UP001189429">
    <property type="component" value="Unassembled WGS sequence"/>
</dbReference>
<sequence length="1104" mass="120864">MAGQPETQLAPVTCPAGNERQVRHPLLSADAVPPFDIWLNNYDSITDRFGRDTPDEQLFELCNKYWALPDKAMSFFDAAGKPLIARHPMNDRGDYGSRVGLMKSIQSLGLLLNIRSPPFLVEKAEGQEYLSLHWATTIEAVYMAYETSPKNRLVTHAVAGGLPRCKIYHPKIPNDGAKFLKEYGNKGNDHITKKTFMECYREAGRIEKAWERRKKDMQWTIASLTYAVHEEKKHEFACSVLPGRFDRPRHFEVCLHVAKESQKVVIERGPDKGLTCWQALEKAVKTHCDLSHPSACSFSTIFVNIYHIFRKVRADHAEFFADLCLMILPVATPLGKCVLLPNGLGTVAVTKLTENAIDALFLEMEESKAVQEAMAAASAQETESKQHEQEQQALAAKEAEDKKNEKDQHGKKGKSTKTDSQAKILKKKVKSLESQPLLTKEDGEKNFLGVLEQTIKYMVKVDASQQELIRSFRFCALAGALGEKISLVVGGVPKEVKGYSKLTKFYKTQLYKSAALQPRTSDPDFFAAQISGAPSATSAASSMDVAMKLKEKLEDGASMLPDLMKFVKGNPLDKPVITSEFAPHAINGVMMRLMHMLVEKGGAFVNVIEAMRLLVSGAMEYLQTAIPPAWDGLAATLGELDAVSSECRSLAIDGVSAEIVEAISSKVNLELLRTIRHRLFVHMLGSVGPMSTKIRDGPNVVDRPYAPPLLLNIVKTLTNAYPNDMQASSGLPLAKLEDTLKLDFSGLSEKIVETIIEFTSHCEKHDGSLFVNMRNAVESDLQKFTAKQMAGFVASEKLNVGKPVGKGMDLFPSKRVEAVAEIMAEYDKKHADLKLASSILDNTWVAIVNSLTDIGGDTSADTVLVAPTGDVAGVAATGADANKDDKKDGKVELTEWWKQTLATEGGIDSADSSVLTREIIAHLQLAFSKLPRVAYQKSDDDDAAPCPAGQISITTMEASKGGKAKGILEMVDMNILTTSLPFWGRVVTTAAAANMSKSNCLPLGDSNGLGPALFLDGTAVQNIKKSDACLAWLVPPLPQKKDDDSKDGEVVATPAKKARKTPPKKQPLRATHKVCFEKKVSIEVDGKSYTYDSPVLVHVKEFAQ</sequence>
<evidence type="ECO:0000256" key="1">
    <source>
        <dbReference type="SAM" id="MobiDB-lite"/>
    </source>
</evidence>
<feature type="compositionally biased region" description="Basic and acidic residues" evidence="1">
    <location>
        <begin position="397"/>
        <end position="410"/>
    </location>
</feature>
<organism evidence="2 3">
    <name type="scientific">Prorocentrum cordatum</name>
    <dbReference type="NCBI Taxonomy" id="2364126"/>
    <lineage>
        <taxon>Eukaryota</taxon>
        <taxon>Sar</taxon>
        <taxon>Alveolata</taxon>
        <taxon>Dinophyceae</taxon>
        <taxon>Prorocentrales</taxon>
        <taxon>Prorocentraceae</taxon>
        <taxon>Prorocentrum</taxon>
    </lineage>
</organism>
<accession>A0ABN9S5M7</accession>
<name>A0ABN9S5M7_9DINO</name>
<feature type="non-terminal residue" evidence="2">
    <location>
        <position position="1104"/>
    </location>
</feature>
<feature type="region of interest" description="Disordered" evidence="1">
    <location>
        <begin position="372"/>
        <end position="421"/>
    </location>
</feature>
<evidence type="ECO:0008006" key="4">
    <source>
        <dbReference type="Google" id="ProtNLM"/>
    </source>
</evidence>
<feature type="region of interest" description="Disordered" evidence="1">
    <location>
        <begin position="1040"/>
        <end position="1069"/>
    </location>
</feature>
<evidence type="ECO:0000313" key="3">
    <source>
        <dbReference type="Proteomes" id="UP001189429"/>
    </source>
</evidence>
<feature type="compositionally biased region" description="Basic and acidic residues" evidence="1">
    <location>
        <begin position="1040"/>
        <end position="1049"/>
    </location>
</feature>
<proteinExistence type="predicted"/>
<feature type="compositionally biased region" description="Basic residues" evidence="1">
    <location>
        <begin position="1056"/>
        <end position="1069"/>
    </location>
</feature>